<dbReference type="InterPro" id="IPR021352">
    <property type="entry name" value="DUF2971"/>
</dbReference>
<organism evidence="1 2">
    <name type="scientific">Mucilaginibacter xinganensis</name>
    <dbReference type="NCBI Taxonomy" id="1234841"/>
    <lineage>
        <taxon>Bacteria</taxon>
        <taxon>Pseudomonadati</taxon>
        <taxon>Bacteroidota</taxon>
        <taxon>Sphingobacteriia</taxon>
        <taxon>Sphingobacteriales</taxon>
        <taxon>Sphingobacteriaceae</taxon>
        <taxon>Mucilaginibacter</taxon>
    </lineage>
</organism>
<evidence type="ECO:0008006" key="3">
    <source>
        <dbReference type="Google" id="ProtNLM"/>
    </source>
</evidence>
<keyword evidence="2" id="KW-1185">Reference proteome</keyword>
<dbReference type="AlphaFoldDB" id="A0A223NWU4"/>
<dbReference type="OrthoDB" id="190848at2"/>
<evidence type="ECO:0000313" key="2">
    <source>
        <dbReference type="Proteomes" id="UP000215002"/>
    </source>
</evidence>
<gene>
    <name evidence="1" type="ORF">MuYL_2371</name>
</gene>
<accession>A0A223NWU4</accession>
<dbReference type="Pfam" id="PF11185">
    <property type="entry name" value="DUF2971"/>
    <property type="match status" value="1"/>
</dbReference>
<dbReference type="RefSeq" id="WP_094570630.1">
    <property type="nucleotide sequence ID" value="NZ_CP022743.1"/>
</dbReference>
<sequence>MKYLDNIPDTLYKYRVWSDDYHKRLLNNNEVFFASPANLNDPFDASLPFRYDPKEMIPENITRKLLETGRRAWPDISDEELHRRAFEEQRSGKFEGDAYWKEMHDQNKAALHKTFGLLSLTTKNDNLLMWAHYANCHKGFCVGIDSHILYETVGGAIGPVIYNENFPFMPLFSKAGEEVQPIVQMLNTKSPHWGYEDEFRLTKAEAANKAFILPANAITQVILGCNMDANDRKSIIDVIDNKLPHVQIFEAKTSLESFKLEIHTTGKINK</sequence>
<reference evidence="1 2" key="1">
    <citation type="submission" date="2017-08" db="EMBL/GenBank/DDBJ databases">
        <title>Complete genome sequence of Mucilaginibacter sp. strain BJC16-A31.</title>
        <authorList>
            <consortium name="Henan University of Science and Technology"/>
            <person name="You X."/>
        </authorList>
    </citation>
    <scope>NUCLEOTIDE SEQUENCE [LARGE SCALE GENOMIC DNA]</scope>
    <source>
        <strain evidence="1 2">BJC16-A31</strain>
    </source>
</reference>
<protein>
    <recommendedName>
        <fullName evidence="3">DUF2971 domain-containing protein</fullName>
    </recommendedName>
</protein>
<proteinExistence type="predicted"/>
<dbReference type="EMBL" id="CP022743">
    <property type="protein sequence ID" value="ASU34260.1"/>
    <property type="molecule type" value="Genomic_DNA"/>
</dbReference>
<dbReference type="Proteomes" id="UP000215002">
    <property type="component" value="Chromosome"/>
</dbReference>
<evidence type="ECO:0000313" key="1">
    <source>
        <dbReference type="EMBL" id="ASU34260.1"/>
    </source>
</evidence>
<name>A0A223NWU4_9SPHI</name>
<dbReference type="KEGG" id="muc:MuYL_2371"/>